<keyword evidence="3" id="KW-0479">Metal-binding</keyword>
<evidence type="ECO:0000256" key="2">
    <source>
        <dbReference type="ARBA" id="ARBA00022676"/>
    </source>
</evidence>
<keyword evidence="2" id="KW-0808">Transferase</keyword>
<feature type="transmembrane region" description="Helical" evidence="5">
    <location>
        <begin position="55"/>
        <end position="73"/>
    </location>
</feature>
<dbReference type="WBParaSite" id="GPUH_0000150301-mRNA-1">
    <property type="protein sequence ID" value="GPUH_0000150301-mRNA-1"/>
    <property type="gene ID" value="GPUH_0000150301"/>
</dbReference>
<organism evidence="6">
    <name type="scientific">Gongylonema pulchrum</name>
    <dbReference type="NCBI Taxonomy" id="637853"/>
    <lineage>
        <taxon>Eukaryota</taxon>
        <taxon>Metazoa</taxon>
        <taxon>Ecdysozoa</taxon>
        <taxon>Nematoda</taxon>
        <taxon>Chromadorea</taxon>
        <taxon>Rhabditida</taxon>
        <taxon>Spirurina</taxon>
        <taxon>Spiruromorpha</taxon>
        <taxon>Spiruroidea</taxon>
        <taxon>Gongylonematidae</taxon>
        <taxon>Gongylonema</taxon>
    </lineage>
</organism>
<dbReference type="GO" id="GO:0012505">
    <property type="term" value="C:endomembrane system"/>
    <property type="evidence" value="ECO:0007669"/>
    <property type="project" value="UniProtKB-SubCell"/>
</dbReference>
<keyword evidence="5" id="KW-0472">Membrane</keyword>
<keyword evidence="5" id="KW-1133">Transmembrane helix</keyword>
<reference evidence="6" key="1">
    <citation type="submission" date="2016-06" db="UniProtKB">
        <authorList>
            <consortium name="WormBaseParasite"/>
        </authorList>
    </citation>
    <scope>IDENTIFICATION</scope>
</reference>
<accession>A0A183CYF9</accession>
<dbReference type="PANTHER" id="PTHR10571">
    <property type="entry name" value="UDP-N-ACETYLGLUCOSAMINE--DOLICHYL-PHOSPHATE N-ACETYLGLUCOSAMINEPHOSPHOTRANSFERASE"/>
    <property type="match status" value="1"/>
</dbReference>
<evidence type="ECO:0000256" key="1">
    <source>
        <dbReference type="ARBA" id="ARBA00004127"/>
    </source>
</evidence>
<dbReference type="PANTHER" id="PTHR10571:SF0">
    <property type="entry name" value="UDP-N-ACETYLGLUCOSAMINE--DOLICHYL-PHOSPHATE N-ACETYLGLUCOSAMINEPHOSPHOTRANSFERASE"/>
    <property type="match status" value="1"/>
</dbReference>
<evidence type="ECO:0000256" key="4">
    <source>
        <dbReference type="ARBA" id="ARBA00022842"/>
    </source>
</evidence>
<name>A0A183CYF9_9BILA</name>
<dbReference type="GO" id="GO:0016020">
    <property type="term" value="C:membrane"/>
    <property type="evidence" value="ECO:0007669"/>
    <property type="project" value="TreeGrafter"/>
</dbReference>
<dbReference type="UniPathway" id="UPA00378"/>
<keyword evidence="5" id="KW-0812">Transmembrane</keyword>
<dbReference type="GO" id="GO:0006488">
    <property type="term" value="P:dolichol-linked oligosaccharide biosynthetic process"/>
    <property type="evidence" value="ECO:0007669"/>
    <property type="project" value="InterPro"/>
</dbReference>
<feature type="transmembrane region" description="Helical" evidence="5">
    <location>
        <begin position="209"/>
        <end position="231"/>
    </location>
</feature>
<keyword evidence="4" id="KW-0460">Magnesium</keyword>
<sequence>LYSGSSTTIVMPCIIRGVVPLKEHIDIGIFYYIYMGMMANMCFRYPARIFVGDTFCYWAGMTLATTCIIGHFSKTMALFWIPQARIYPAVPRFTVFRRKGVMMDIKSLNDFQIFNFIYSTPQLFHLVPCPRHRLPKFDQKTNTVDMSIVQFKERDIETKGKVVINVLDFIGLLYRETFEKDGERYIAVNNLTLINLVLKFTGPMHEEGLTVTLLGIQILSSFFAFFIRFYVASLMYDIVR</sequence>
<dbReference type="InterPro" id="IPR033895">
    <property type="entry name" value="GPT"/>
</dbReference>
<feature type="transmembrane region" description="Helical" evidence="5">
    <location>
        <begin position="25"/>
        <end position="43"/>
    </location>
</feature>
<dbReference type="GO" id="GO:0046872">
    <property type="term" value="F:metal ion binding"/>
    <property type="evidence" value="ECO:0007669"/>
    <property type="project" value="UniProtKB-KW"/>
</dbReference>
<proteinExistence type="predicted"/>
<comment type="subcellular location">
    <subcellularLocation>
        <location evidence="1">Endomembrane system</location>
        <topology evidence="1">Multi-pass membrane protein</topology>
    </subcellularLocation>
</comment>
<evidence type="ECO:0000256" key="3">
    <source>
        <dbReference type="ARBA" id="ARBA00022723"/>
    </source>
</evidence>
<dbReference type="AlphaFoldDB" id="A0A183CYF9"/>
<keyword evidence="2" id="KW-0328">Glycosyltransferase</keyword>
<dbReference type="GO" id="GO:0003975">
    <property type="term" value="F:UDP-N-acetylglucosamine-dolichyl-phosphate N-acetylglucosaminephosphotransferase activity"/>
    <property type="evidence" value="ECO:0007669"/>
    <property type="project" value="InterPro"/>
</dbReference>
<evidence type="ECO:0000313" key="6">
    <source>
        <dbReference type="WBParaSite" id="GPUH_0000150301-mRNA-1"/>
    </source>
</evidence>
<evidence type="ECO:0000256" key="5">
    <source>
        <dbReference type="SAM" id="Phobius"/>
    </source>
</evidence>
<dbReference type="GO" id="GO:0016757">
    <property type="term" value="F:glycosyltransferase activity"/>
    <property type="evidence" value="ECO:0007669"/>
    <property type="project" value="UniProtKB-KW"/>
</dbReference>
<protein>
    <submittedName>
        <fullName evidence="6">UDP-N-acetylglucosamine--dolichyl-phosphate N-acetylglucosaminephosphotransferase</fullName>
    </submittedName>
</protein>